<feature type="compositionally biased region" description="Acidic residues" evidence="5">
    <location>
        <begin position="210"/>
        <end position="222"/>
    </location>
</feature>
<dbReference type="PANTHER" id="PTHR34298">
    <property type="entry name" value="SEGREGATION AND CONDENSATION PROTEIN B"/>
    <property type="match status" value="1"/>
</dbReference>
<evidence type="ECO:0000256" key="3">
    <source>
        <dbReference type="ARBA" id="ARBA00022829"/>
    </source>
</evidence>
<dbReference type="EMBL" id="CP000321">
    <property type="protein sequence ID" value="ABE65090.1"/>
    <property type="molecule type" value="Genomic_DNA"/>
</dbReference>
<accession>Q1QFA7</accession>
<geneLocation type="plasmid" evidence="7">
    <name>pNITHX2</name>
</geneLocation>
<evidence type="ECO:0000313" key="7">
    <source>
        <dbReference type="Proteomes" id="UP000001953"/>
    </source>
</evidence>
<dbReference type="Pfam" id="PF04079">
    <property type="entry name" value="SMC_ScpB"/>
    <property type="match status" value="1"/>
</dbReference>
<keyword evidence="2" id="KW-0132">Cell division</keyword>
<name>Q1QFA7_NITHX</name>
<dbReference type="InterPro" id="IPR005234">
    <property type="entry name" value="ScpB_csome_segregation"/>
</dbReference>
<dbReference type="OrthoDB" id="9806226at2"/>
<evidence type="ECO:0000256" key="2">
    <source>
        <dbReference type="ARBA" id="ARBA00022618"/>
    </source>
</evidence>
<keyword evidence="1" id="KW-0963">Cytoplasm</keyword>
<protein>
    <submittedName>
        <fullName evidence="6">Putative transcriptional regulator</fullName>
    </submittedName>
</protein>
<dbReference type="PIRSF" id="PIRSF019345">
    <property type="entry name" value="ScpB"/>
    <property type="match status" value="1"/>
</dbReference>
<evidence type="ECO:0000313" key="6">
    <source>
        <dbReference type="EMBL" id="ABE65090.1"/>
    </source>
</evidence>
<dbReference type="HOGENOM" id="CLU_045647_3_1_5"/>
<evidence type="ECO:0000256" key="5">
    <source>
        <dbReference type="SAM" id="MobiDB-lite"/>
    </source>
</evidence>
<keyword evidence="4" id="KW-0131">Cell cycle</keyword>
<keyword evidence="7" id="KW-1185">Reference proteome</keyword>
<dbReference type="PANTHER" id="PTHR34298:SF2">
    <property type="entry name" value="SEGREGATION AND CONDENSATION PROTEIN B"/>
    <property type="match status" value="1"/>
</dbReference>
<dbReference type="GO" id="GO:0051304">
    <property type="term" value="P:chromosome separation"/>
    <property type="evidence" value="ECO:0007669"/>
    <property type="project" value="InterPro"/>
</dbReference>
<feature type="region of interest" description="Disordered" evidence="5">
    <location>
        <begin position="210"/>
        <end position="236"/>
    </location>
</feature>
<dbReference type="GO" id="GO:0051301">
    <property type="term" value="P:cell division"/>
    <property type="evidence" value="ECO:0007669"/>
    <property type="project" value="UniProtKB-KW"/>
</dbReference>
<organism evidence="6 7">
    <name type="scientific">Nitrobacter hamburgensis (strain DSM 10229 / NCIMB 13809 / X14)</name>
    <dbReference type="NCBI Taxonomy" id="323097"/>
    <lineage>
        <taxon>Bacteria</taxon>
        <taxon>Pseudomonadati</taxon>
        <taxon>Pseudomonadota</taxon>
        <taxon>Alphaproteobacteria</taxon>
        <taxon>Hyphomicrobiales</taxon>
        <taxon>Nitrobacteraceae</taxon>
        <taxon>Nitrobacter</taxon>
    </lineage>
</organism>
<proteinExistence type="predicted"/>
<keyword evidence="6" id="KW-0614">Plasmid</keyword>
<evidence type="ECO:0000256" key="4">
    <source>
        <dbReference type="ARBA" id="ARBA00023306"/>
    </source>
</evidence>
<dbReference type="SUPFAM" id="SSF46785">
    <property type="entry name" value="Winged helix' DNA-binding domain"/>
    <property type="match status" value="2"/>
</dbReference>
<dbReference type="AlphaFoldDB" id="Q1QFA7"/>
<reference evidence="7" key="1">
    <citation type="submission" date="2006-03" db="EMBL/GenBank/DDBJ databases">
        <title>Complete sequence of plasmid 2 of Nitrobacter hamburgensis X14.</title>
        <authorList>
            <consortium name="US DOE Joint Genome Institute"/>
            <person name="Copeland A."/>
            <person name="Lucas S."/>
            <person name="Lapidus A."/>
            <person name="Barry K."/>
            <person name="Detter J.C."/>
            <person name="Glavina del Rio T."/>
            <person name="Hammon N."/>
            <person name="Israni S."/>
            <person name="Dalin E."/>
            <person name="Tice H."/>
            <person name="Pitluck S."/>
            <person name="Chain P."/>
            <person name="Malfatti S."/>
            <person name="Shin M."/>
            <person name="Vergez L."/>
            <person name="Schmutz J."/>
            <person name="Larimer F."/>
            <person name="Land M."/>
            <person name="Hauser L."/>
            <person name="Kyrpides N."/>
            <person name="Ivanova N."/>
            <person name="Ward B."/>
            <person name="Arp D."/>
            <person name="Klotz M."/>
            <person name="Stein L."/>
            <person name="O'Mullan G."/>
            <person name="Starkenburg S."/>
            <person name="Sayavedra L."/>
            <person name="Poret-Peterson A.T."/>
            <person name="Gentry M.E."/>
            <person name="Bruce D."/>
            <person name="Richardson P."/>
        </authorList>
    </citation>
    <scope>NUCLEOTIDE SEQUENCE [LARGE SCALE GENOMIC DNA]</scope>
    <source>
        <strain evidence="7">DSM 10229 / NCIMB 13809 / X14</strain>
        <plasmid evidence="7">Plasmid pNITHX2</plasmid>
    </source>
</reference>
<dbReference type="Gene3D" id="1.10.10.10">
    <property type="entry name" value="Winged helix-like DNA-binding domain superfamily/Winged helix DNA-binding domain"/>
    <property type="match status" value="2"/>
</dbReference>
<keyword evidence="3" id="KW-0159">Chromosome partition</keyword>
<dbReference type="InterPro" id="IPR036388">
    <property type="entry name" value="WH-like_DNA-bd_sf"/>
</dbReference>
<dbReference type="eggNOG" id="COG1386">
    <property type="taxonomic scope" value="Bacteria"/>
</dbReference>
<dbReference type="InterPro" id="IPR036390">
    <property type="entry name" value="WH_DNA-bd_sf"/>
</dbReference>
<dbReference type="Proteomes" id="UP000001953">
    <property type="component" value="Plasmid 2"/>
</dbReference>
<dbReference type="KEGG" id="nha:Nham_4509"/>
<gene>
    <name evidence="6" type="ordered locus">Nham_4509</name>
</gene>
<dbReference type="RefSeq" id="WP_011505056.1">
    <property type="nucleotide sequence ID" value="NC_007960.1"/>
</dbReference>
<evidence type="ECO:0000256" key="1">
    <source>
        <dbReference type="ARBA" id="ARBA00022490"/>
    </source>
</evidence>
<sequence>MAKRATADGFDAELADLPAELRWREWMGRVEAAIFASPTPVPRETLARLIGRACVLDELIADIRDELKPRPYELVFVAGGFQHRSKARFTEAIRAVLGGRETGPPDLSKTESLVISAIAYLQPVTRSSISRLLGKAISRDIIAKLKRLDLIGAGPRMAEPGAPFSYVTTPTFLSVFGLASLRDLPEIEAMQEAGLLDLAQDIALVDPLDDALADGDDSDDDSRDQVFGAPDRLPAD</sequence>